<dbReference type="Pfam" id="PF12625">
    <property type="entry name" value="Arabinose_bd"/>
    <property type="match status" value="1"/>
</dbReference>
<evidence type="ECO:0000259" key="4">
    <source>
        <dbReference type="PROSITE" id="PS01124"/>
    </source>
</evidence>
<dbReference type="InterPro" id="IPR032687">
    <property type="entry name" value="AraC-type_N"/>
</dbReference>
<dbReference type="SUPFAM" id="SSF46689">
    <property type="entry name" value="Homeodomain-like"/>
    <property type="match status" value="1"/>
</dbReference>
<evidence type="ECO:0000313" key="5">
    <source>
        <dbReference type="EMBL" id="NHN32167.1"/>
    </source>
</evidence>
<reference evidence="5" key="1">
    <citation type="submission" date="2020-03" db="EMBL/GenBank/DDBJ databases">
        <title>Draft sequencing of Paenibacilllus sp. S3N08.</title>
        <authorList>
            <person name="Kim D.-U."/>
        </authorList>
    </citation>
    <scope>NUCLEOTIDE SEQUENCE</scope>
    <source>
        <strain evidence="5">S3N08</strain>
    </source>
</reference>
<keyword evidence="3" id="KW-0804">Transcription</keyword>
<feature type="domain" description="HTH araC/xylS-type" evidence="4">
    <location>
        <begin position="232"/>
        <end position="330"/>
    </location>
</feature>
<dbReference type="PROSITE" id="PS01124">
    <property type="entry name" value="HTH_ARAC_FAMILY_2"/>
    <property type="match status" value="1"/>
</dbReference>
<dbReference type="PANTHER" id="PTHR47894">
    <property type="entry name" value="HTH-TYPE TRANSCRIPTIONAL REGULATOR GADX"/>
    <property type="match status" value="1"/>
</dbReference>
<dbReference type="SMART" id="SM00342">
    <property type="entry name" value="HTH_ARAC"/>
    <property type="match status" value="1"/>
</dbReference>
<evidence type="ECO:0000313" key="6">
    <source>
        <dbReference type="Proteomes" id="UP001165962"/>
    </source>
</evidence>
<dbReference type="EMBL" id="JAAOIW010000007">
    <property type="protein sequence ID" value="NHN32167.1"/>
    <property type="molecule type" value="Genomic_DNA"/>
</dbReference>
<dbReference type="Proteomes" id="UP001165962">
    <property type="component" value="Unassembled WGS sequence"/>
</dbReference>
<evidence type="ECO:0000256" key="1">
    <source>
        <dbReference type="ARBA" id="ARBA00023015"/>
    </source>
</evidence>
<dbReference type="Pfam" id="PF12833">
    <property type="entry name" value="HTH_18"/>
    <property type="match status" value="1"/>
</dbReference>
<keyword evidence="6" id="KW-1185">Reference proteome</keyword>
<keyword evidence="2" id="KW-0238">DNA-binding</keyword>
<proteinExistence type="predicted"/>
<dbReference type="PANTHER" id="PTHR47894:SF1">
    <property type="entry name" value="HTH-TYPE TRANSCRIPTIONAL REGULATOR VQSM"/>
    <property type="match status" value="1"/>
</dbReference>
<evidence type="ECO:0000256" key="2">
    <source>
        <dbReference type="ARBA" id="ARBA00023125"/>
    </source>
</evidence>
<evidence type="ECO:0000256" key="3">
    <source>
        <dbReference type="ARBA" id="ARBA00023163"/>
    </source>
</evidence>
<name>A0ABX0J6V6_9BACL</name>
<dbReference type="InterPro" id="IPR009057">
    <property type="entry name" value="Homeodomain-like_sf"/>
</dbReference>
<accession>A0ABX0J6V6</accession>
<gene>
    <name evidence="5" type="ORF">G9U52_20205</name>
</gene>
<comment type="caution">
    <text evidence="5">The sequence shown here is derived from an EMBL/GenBank/DDBJ whole genome shotgun (WGS) entry which is preliminary data.</text>
</comment>
<organism evidence="5 6">
    <name type="scientific">Paenibacillus agricola</name>
    <dbReference type="NCBI Taxonomy" id="2716264"/>
    <lineage>
        <taxon>Bacteria</taxon>
        <taxon>Bacillati</taxon>
        <taxon>Bacillota</taxon>
        <taxon>Bacilli</taxon>
        <taxon>Bacillales</taxon>
        <taxon>Paenibacillaceae</taxon>
        <taxon>Paenibacillus</taxon>
    </lineage>
</organism>
<protein>
    <submittedName>
        <fullName evidence="5">AraC family transcriptional regulator</fullName>
    </submittedName>
</protein>
<dbReference type="Gene3D" id="1.10.10.60">
    <property type="entry name" value="Homeodomain-like"/>
    <property type="match status" value="1"/>
</dbReference>
<sequence>MGVPVSFIYPLVKTIVLKGHNKDDFFRRARIEESLLQDTEARLSGDDFERITELAATVTEDVAFGLHQGQSLEASDLGVLGYVMMHSKTVGQALAAYQKYNVILCNGFNISWVVEESDVIIDIGYTYPHKTPARHCIEEMVSSLYHIMIRLSCISIPLKEVHFTHTQPVEIAEYVAVMGIPPGFGKKANTIRMSKAVLEYPILFADTQLLTTFEFVAEEAKRRLLQGNLFSNQLYHWIINRMPMSFPSLKETALQFQMSVRSIQAKLNQENTTFMEIINRVRKELAMGYLAKPEYNIGEVAYLLHFSEPSAFQNAFKKWTGVTPKQHRMEVWKANNIKALKGGEATIHIS</sequence>
<keyword evidence="1" id="KW-0805">Transcription regulation</keyword>
<dbReference type="InterPro" id="IPR018060">
    <property type="entry name" value="HTH_AraC"/>
</dbReference>